<comment type="caution">
    <text evidence="1">The sequence shown here is derived from an EMBL/GenBank/DDBJ whole genome shotgun (WGS) entry which is preliminary data.</text>
</comment>
<protein>
    <submittedName>
        <fullName evidence="1">Uncharacterized protein</fullName>
    </submittedName>
</protein>
<dbReference type="RefSeq" id="WP_159764729.1">
    <property type="nucleotide sequence ID" value="NZ_WUUT01000005.1"/>
</dbReference>
<evidence type="ECO:0000313" key="2">
    <source>
        <dbReference type="Proteomes" id="UP000466535"/>
    </source>
</evidence>
<name>A0A6B0T8P6_9EURY</name>
<evidence type="ECO:0000313" key="1">
    <source>
        <dbReference type="EMBL" id="MXR52606.1"/>
    </source>
</evidence>
<accession>A0A6B0T8P6</accession>
<keyword evidence="2" id="KW-1185">Reference proteome</keyword>
<organism evidence="1 2">
    <name type="scientific">Halovenus carboxidivorans</name>
    <dbReference type="NCBI Taxonomy" id="2692199"/>
    <lineage>
        <taxon>Archaea</taxon>
        <taxon>Methanobacteriati</taxon>
        <taxon>Methanobacteriota</taxon>
        <taxon>Stenosarchaea group</taxon>
        <taxon>Halobacteria</taxon>
        <taxon>Halobacteriales</taxon>
        <taxon>Haloarculaceae</taxon>
        <taxon>Halovenus</taxon>
    </lineage>
</organism>
<reference evidence="1 2" key="1">
    <citation type="submission" date="2019-12" db="EMBL/GenBank/DDBJ databases">
        <title>Isolation and characterization of three novel carbon monoxide-oxidizing members of Halobacteria from salione crusts and soils.</title>
        <authorList>
            <person name="Myers M.R."/>
            <person name="King G.M."/>
        </authorList>
    </citation>
    <scope>NUCLEOTIDE SEQUENCE [LARGE SCALE GENOMIC DNA]</scope>
    <source>
        <strain evidence="1 2">WSH3</strain>
    </source>
</reference>
<dbReference type="OrthoDB" id="190520at2157"/>
<dbReference type="AlphaFoldDB" id="A0A6B0T8P6"/>
<proteinExistence type="predicted"/>
<gene>
    <name evidence="1" type="ORF">GRX03_13445</name>
</gene>
<dbReference type="EMBL" id="WUUT01000005">
    <property type="protein sequence ID" value="MXR52606.1"/>
    <property type="molecule type" value="Genomic_DNA"/>
</dbReference>
<dbReference type="Proteomes" id="UP000466535">
    <property type="component" value="Unassembled WGS sequence"/>
</dbReference>
<sequence>MQRVINRKLYDTDRAEQIAQYAPNTDRGDFNYLIETLYRTPDGEYFLHGQGGAATEYAKPHNGGRIGSEEIEALTEEAALDWCENREIDGEVVVEEFGHLVET</sequence>